<dbReference type="InterPro" id="IPR036249">
    <property type="entry name" value="Thioredoxin-like_sf"/>
</dbReference>
<dbReference type="GO" id="GO:0016209">
    <property type="term" value="F:antioxidant activity"/>
    <property type="evidence" value="ECO:0007669"/>
    <property type="project" value="InterPro"/>
</dbReference>
<keyword evidence="2" id="KW-0201">Cytochrome c-type biogenesis</keyword>
<dbReference type="AlphaFoldDB" id="A0A127VE55"/>
<feature type="domain" description="Thioredoxin" evidence="6">
    <location>
        <begin position="223"/>
        <end position="361"/>
    </location>
</feature>
<dbReference type="SUPFAM" id="SSF52833">
    <property type="entry name" value="Thioredoxin-like"/>
    <property type="match status" value="1"/>
</dbReference>
<keyword evidence="4" id="KW-0676">Redox-active center</keyword>
<evidence type="ECO:0000256" key="5">
    <source>
        <dbReference type="SAM" id="SignalP"/>
    </source>
</evidence>
<dbReference type="RefSeq" id="WP_068401698.1">
    <property type="nucleotide sequence ID" value="NZ_CP014504.1"/>
</dbReference>
<dbReference type="InterPro" id="IPR000866">
    <property type="entry name" value="AhpC/TSA"/>
</dbReference>
<keyword evidence="8" id="KW-1185">Reference proteome</keyword>
<dbReference type="InterPro" id="IPR017937">
    <property type="entry name" value="Thioredoxin_CS"/>
</dbReference>
<gene>
    <name evidence="7" type="ORF">AY601_2613</name>
</gene>
<evidence type="ECO:0000256" key="2">
    <source>
        <dbReference type="ARBA" id="ARBA00022748"/>
    </source>
</evidence>
<evidence type="ECO:0000259" key="6">
    <source>
        <dbReference type="PROSITE" id="PS51352"/>
    </source>
</evidence>
<dbReference type="OrthoDB" id="1069091at2"/>
<accession>A0A127VE55</accession>
<evidence type="ECO:0000256" key="1">
    <source>
        <dbReference type="ARBA" id="ARBA00004196"/>
    </source>
</evidence>
<feature type="signal peptide" evidence="5">
    <location>
        <begin position="1"/>
        <end position="19"/>
    </location>
</feature>
<dbReference type="Proteomes" id="UP000071561">
    <property type="component" value="Chromosome"/>
</dbReference>
<dbReference type="KEGG" id="pcm:AY601_2613"/>
<evidence type="ECO:0000256" key="3">
    <source>
        <dbReference type="ARBA" id="ARBA00023157"/>
    </source>
</evidence>
<sequence length="361" mass="40131" precursor="true">MNKLLALAVVFLLPAFLNAQTNYRIKGKIPSTNKAIKAVMAYPPDDKGGEYKSDTVSISDGKFEFTGIIGRPQMAELNLIMPRTAGKKARKAQSEENDGMKNVALFYLDGNIDITFDTAGTASYAGGGKEQKAWEAYALEAAARNKALKGAPSGMEFYEMLISDMVKRFPDNYMSVDLMDLFTQSAIQPKLVEPMYNALSKRMQNTEKVLRWKPKMDEAKLAVSGNQTAPDFTLNDTDGKAVSLSSYKGSYVLVDFWASWCVPCRAENPNVLAAYEKYKDKNFQVLGVSLDEKKNLWLKAIAEDKLPWKQVCDFKADKSEVTQSYNISSIPANVLIDPNGKIVGKDLRGKDLHDRLAELIK</sequence>
<protein>
    <submittedName>
        <fullName evidence="7">Thioredoxin family protein</fullName>
    </submittedName>
</protein>
<keyword evidence="5" id="KW-0732">Signal</keyword>
<dbReference type="PANTHER" id="PTHR42852:SF6">
    <property type="entry name" value="THIOL:DISULFIDE INTERCHANGE PROTEIN DSBE"/>
    <property type="match status" value="1"/>
</dbReference>
<dbReference type="PROSITE" id="PS00194">
    <property type="entry name" value="THIOREDOXIN_1"/>
    <property type="match status" value="1"/>
</dbReference>
<dbReference type="InterPro" id="IPR013766">
    <property type="entry name" value="Thioredoxin_domain"/>
</dbReference>
<dbReference type="PROSITE" id="PS51352">
    <property type="entry name" value="THIOREDOXIN_2"/>
    <property type="match status" value="1"/>
</dbReference>
<feature type="chain" id="PRO_5007280465" evidence="5">
    <location>
        <begin position="20"/>
        <end position="361"/>
    </location>
</feature>
<reference evidence="7 8" key="1">
    <citation type="submission" date="2016-03" db="EMBL/GenBank/DDBJ databases">
        <title>Complete genome sequence of Pedobacter cryoconitis PAMC 27485.</title>
        <authorList>
            <person name="Lee J."/>
            <person name="Kim O.-S."/>
        </authorList>
    </citation>
    <scope>NUCLEOTIDE SEQUENCE [LARGE SCALE GENOMIC DNA]</scope>
    <source>
        <strain evidence="7 8">PAMC 27485</strain>
    </source>
</reference>
<dbReference type="Gene3D" id="3.40.30.10">
    <property type="entry name" value="Glutaredoxin"/>
    <property type="match status" value="1"/>
</dbReference>
<comment type="subcellular location">
    <subcellularLocation>
        <location evidence="1">Cell envelope</location>
    </subcellularLocation>
</comment>
<keyword evidence="3" id="KW-1015">Disulfide bond</keyword>
<dbReference type="GO" id="GO:0030313">
    <property type="term" value="C:cell envelope"/>
    <property type="evidence" value="ECO:0007669"/>
    <property type="project" value="UniProtKB-SubCell"/>
</dbReference>
<dbReference type="EMBL" id="CP014504">
    <property type="protein sequence ID" value="AMP99501.1"/>
    <property type="molecule type" value="Genomic_DNA"/>
</dbReference>
<evidence type="ECO:0000313" key="7">
    <source>
        <dbReference type="EMBL" id="AMP99501.1"/>
    </source>
</evidence>
<dbReference type="InterPro" id="IPR050553">
    <property type="entry name" value="Thioredoxin_ResA/DsbE_sf"/>
</dbReference>
<dbReference type="Pfam" id="PF00578">
    <property type="entry name" value="AhpC-TSA"/>
    <property type="match status" value="1"/>
</dbReference>
<dbReference type="InterPro" id="IPR025380">
    <property type="entry name" value="DUF4369"/>
</dbReference>
<dbReference type="GO" id="GO:0016491">
    <property type="term" value="F:oxidoreductase activity"/>
    <property type="evidence" value="ECO:0007669"/>
    <property type="project" value="InterPro"/>
</dbReference>
<dbReference type="CDD" id="cd02966">
    <property type="entry name" value="TlpA_like_family"/>
    <property type="match status" value="1"/>
</dbReference>
<proteinExistence type="predicted"/>
<dbReference type="GO" id="GO:0017004">
    <property type="term" value="P:cytochrome complex assembly"/>
    <property type="evidence" value="ECO:0007669"/>
    <property type="project" value="UniProtKB-KW"/>
</dbReference>
<dbReference type="PANTHER" id="PTHR42852">
    <property type="entry name" value="THIOL:DISULFIDE INTERCHANGE PROTEIN DSBE"/>
    <property type="match status" value="1"/>
</dbReference>
<name>A0A127VE55_9SPHI</name>
<dbReference type="Pfam" id="PF14289">
    <property type="entry name" value="DUF4369"/>
    <property type="match status" value="1"/>
</dbReference>
<organism evidence="7 8">
    <name type="scientific">Pedobacter cryoconitis</name>
    <dbReference type="NCBI Taxonomy" id="188932"/>
    <lineage>
        <taxon>Bacteria</taxon>
        <taxon>Pseudomonadati</taxon>
        <taxon>Bacteroidota</taxon>
        <taxon>Sphingobacteriia</taxon>
        <taxon>Sphingobacteriales</taxon>
        <taxon>Sphingobacteriaceae</taxon>
        <taxon>Pedobacter</taxon>
    </lineage>
</organism>
<dbReference type="PATRIC" id="fig|188932.3.peg.2724"/>
<evidence type="ECO:0000313" key="8">
    <source>
        <dbReference type="Proteomes" id="UP000071561"/>
    </source>
</evidence>
<evidence type="ECO:0000256" key="4">
    <source>
        <dbReference type="ARBA" id="ARBA00023284"/>
    </source>
</evidence>